<comment type="caution">
    <text evidence="1">The sequence shown here is derived from an EMBL/GenBank/DDBJ whole genome shotgun (WGS) entry which is preliminary data.</text>
</comment>
<dbReference type="AlphaFoldDB" id="A0A8H5HQC8"/>
<keyword evidence="2" id="KW-1185">Reference proteome</keyword>
<evidence type="ECO:0000313" key="2">
    <source>
        <dbReference type="Proteomes" id="UP000518752"/>
    </source>
</evidence>
<protein>
    <submittedName>
        <fullName evidence="1">Uncharacterized protein</fullName>
    </submittedName>
</protein>
<evidence type="ECO:0000313" key="1">
    <source>
        <dbReference type="EMBL" id="KAF5387513.1"/>
    </source>
</evidence>
<dbReference type="Proteomes" id="UP000518752">
    <property type="component" value="Unassembled WGS sequence"/>
</dbReference>
<name>A0A8H5HQC8_9AGAR</name>
<accession>A0A8H5HQC8</accession>
<proteinExistence type="predicted"/>
<dbReference type="OrthoDB" id="1668230at2759"/>
<gene>
    <name evidence="1" type="ORF">D9757_006598</name>
</gene>
<organism evidence="1 2">
    <name type="scientific">Collybiopsis confluens</name>
    <dbReference type="NCBI Taxonomy" id="2823264"/>
    <lineage>
        <taxon>Eukaryota</taxon>
        <taxon>Fungi</taxon>
        <taxon>Dikarya</taxon>
        <taxon>Basidiomycota</taxon>
        <taxon>Agaricomycotina</taxon>
        <taxon>Agaricomycetes</taxon>
        <taxon>Agaricomycetidae</taxon>
        <taxon>Agaricales</taxon>
        <taxon>Marasmiineae</taxon>
        <taxon>Omphalotaceae</taxon>
        <taxon>Collybiopsis</taxon>
    </lineage>
</organism>
<sequence>MSEAPTSKCQRIRDEDIVLKRQSNLAKDFTLEIIHDAFVEAWHRKTDMYVKNFDVPGTLSGQILRLRPNVVELSGRTEDGKPVFPRYLLCPELEFFGGAISDLKQVLVQLADAVIFFTPRESSTEISAYETSSSNRVKKSFSAIWSLSMAVSSAPKSRMLSSKAFPTIHRTYLTLKNSTSFASVRQLLNLL</sequence>
<reference evidence="1 2" key="1">
    <citation type="journal article" date="2020" name="ISME J.">
        <title>Uncovering the hidden diversity of litter-decomposition mechanisms in mushroom-forming fungi.</title>
        <authorList>
            <person name="Floudas D."/>
            <person name="Bentzer J."/>
            <person name="Ahren D."/>
            <person name="Johansson T."/>
            <person name="Persson P."/>
            <person name="Tunlid A."/>
        </authorList>
    </citation>
    <scope>NUCLEOTIDE SEQUENCE [LARGE SCALE GENOMIC DNA]</scope>
    <source>
        <strain evidence="1 2">CBS 406.79</strain>
    </source>
</reference>
<dbReference type="EMBL" id="JAACJN010000031">
    <property type="protein sequence ID" value="KAF5387513.1"/>
    <property type="molecule type" value="Genomic_DNA"/>
</dbReference>